<dbReference type="PANTHER" id="PTHR46622">
    <property type="entry name" value="DNA-DEPENDENT METALLOPROTEASE WSS1"/>
    <property type="match status" value="1"/>
</dbReference>
<evidence type="ECO:0000259" key="2">
    <source>
        <dbReference type="PROSITE" id="PS51397"/>
    </source>
</evidence>
<dbReference type="GO" id="GO:0006281">
    <property type="term" value="P:DNA repair"/>
    <property type="evidence" value="ECO:0007669"/>
    <property type="project" value="TreeGrafter"/>
</dbReference>
<evidence type="ECO:0000256" key="1">
    <source>
        <dbReference type="SAM" id="MobiDB-lite"/>
    </source>
</evidence>
<dbReference type="PROSITE" id="PS51397">
    <property type="entry name" value="WLM"/>
    <property type="match status" value="1"/>
</dbReference>
<gene>
    <name evidence="3" type="ORF">D8674_035597</name>
</gene>
<dbReference type="GO" id="GO:0005634">
    <property type="term" value="C:nucleus"/>
    <property type="evidence" value="ECO:0007669"/>
    <property type="project" value="TreeGrafter"/>
</dbReference>
<sequence>MDLNDLNKVWEIKPLKKIGEEDAREILEKVAKQVQPIMRKRQWKVKVLSEFCPANPALQGLNVGGGVEIKLRLRRPNSDWVFYPYEQILDTMLHELCHNEHGPHNADFYRLLGEIRRECEELIVKGITGTGQGFDLPGRHLGGFSRQAPLSSIRQTALAAAETRAHRGVLLPSGPKRLGGDSNIKAALSPVQAAAMAAERRLHDDLWCGSKSLEGDIEVQGNVGTSQRPEPFTFTDGVSTQTNIKPKPGQEELDDQAKWKCRILSGPEFRCDCTPISVDQDVQNFVFPSLPCSSMSSYQNSRGHTPTTATAATTATTLFHGKTLQQVVSLSSSAIFNRCHITRIEMGSNFLSFQNSSEMFSFYVYKDLLARETIVLNHMMWLLTVGFLF</sequence>
<reference evidence="4" key="2">
    <citation type="submission" date="2019-10" db="EMBL/GenBank/DDBJ databases">
        <title>A de novo genome assembly of a pear dwarfing rootstock.</title>
        <authorList>
            <person name="Wang F."/>
            <person name="Wang J."/>
            <person name="Li S."/>
            <person name="Zhang Y."/>
            <person name="Fang M."/>
            <person name="Ma L."/>
            <person name="Zhao Y."/>
            <person name="Jiang S."/>
        </authorList>
    </citation>
    <scope>NUCLEOTIDE SEQUENCE [LARGE SCALE GENOMIC DNA]</scope>
</reference>
<feature type="region of interest" description="Disordered" evidence="1">
    <location>
        <begin position="221"/>
        <end position="253"/>
    </location>
</feature>
<reference evidence="3 4" key="1">
    <citation type="submission" date="2019-09" db="EMBL/GenBank/DDBJ databases">
        <authorList>
            <person name="Ou C."/>
        </authorList>
    </citation>
    <scope>NUCLEOTIDE SEQUENCE [LARGE SCALE GENOMIC DNA]</scope>
    <source>
        <strain evidence="3">S2</strain>
        <tissue evidence="3">Leaf</tissue>
    </source>
</reference>
<dbReference type="OrthoDB" id="261960at2759"/>
<proteinExistence type="predicted"/>
<dbReference type="AlphaFoldDB" id="A0A5N5GHI4"/>
<reference evidence="3 4" key="3">
    <citation type="submission" date="2019-11" db="EMBL/GenBank/DDBJ databases">
        <title>A de novo genome assembly of a pear dwarfing rootstock.</title>
        <authorList>
            <person name="Wang F."/>
            <person name="Wang J."/>
            <person name="Li S."/>
            <person name="Zhang Y."/>
            <person name="Fang M."/>
            <person name="Ma L."/>
            <person name="Zhao Y."/>
            <person name="Jiang S."/>
        </authorList>
    </citation>
    <scope>NUCLEOTIDE SEQUENCE [LARGE SCALE GENOMIC DNA]</scope>
    <source>
        <strain evidence="3">S2</strain>
        <tissue evidence="3">Leaf</tissue>
    </source>
</reference>
<dbReference type="InterPro" id="IPR013536">
    <property type="entry name" value="WLM_dom"/>
</dbReference>
<name>A0A5N5GHI4_9ROSA</name>
<feature type="domain" description="WLM" evidence="2">
    <location>
        <begin position="1"/>
        <end position="203"/>
    </location>
</feature>
<protein>
    <submittedName>
        <fullName evidence="3">DNA damage response protein WSS1</fullName>
    </submittedName>
</protein>
<dbReference type="EMBL" id="SMOL01000458">
    <property type="protein sequence ID" value="KAB2613281.1"/>
    <property type="molecule type" value="Genomic_DNA"/>
</dbReference>
<evidence type="ECO:0000313" key="3">
    <source>
        <dbReference type="EMBL" id="KAB2613281.1"/>
    </source>
</evidence>
<organism evidence="3 4">
    <name type="scientific">Pyrus ussuriensis x Pyrus communis</name>
    <dbReference type="NCBI Taxonomy" id="2448454"/>
    <lineage>
        <taxon>Eukaryota</taxon>
        <taxon>Viridiplantae</taxon>
        <taxon>Streptophyta</taxon>
        <taxon>Embryophyta</taxon>
        <taxon>Tracheophyta</taxon>
        <taxon>Spermatophyta</taxon>
        <taxon>Magnoliopsida</taxon>
        <taxon>eudicotyledons</taxon>
        <taxon>Gunneridae</taxon>
        <taxon>Pentapetalae</taxon>
        <taxon>rosids</taxon>
        <taxon>fabids</taxon>
        <taxon>Rosales</taxon>
        <taxon>Rosaceae</taxon>
        <taxon>Amygdaloideae</taxon>
        <taxon>Maleae</taxon>
        <taxon>Pyrus</taxon>
    </lineage>
</organism>
<dbReference type="Proteomes" id="UP000327157">
    <property type="component" value="Chromosome 9"/>
</dbReference>
<dbReference type="GO" id="GO:0008237">
    <property type="term" value="F:metallopeptidase activity"/>
    <property type="evidence" value="ECO:0007669"/>
    <property type="project" value="TreeGrafter"/>
</dbReference>
<evidence type="ECO:0000313" key="4">
    <source>
        <dbReference type="Proteomes" id="UP000327157"/>
    </source>
</evidence>
<comment type="caution">
    <text evidence="3">The sequence shown here is derived from an EMBL/GenBank/DDBJ whole genome shotgun (WGS) entry which is preliminary data.</text>
</comment>
<dbReference type="PANTHER" id="PTHR46622:SF1">
    <property type="entry name" value="DNA-DEPENDENT METALLOPROTEASE WSS1"/>
    <property type="match status" value="1"/>
</dbReference>
<accession>A0A5N5GHI4</accession>
<dbReference type="InterPro" id="IPR053000">
    <property type="entry name" value="WSS1-like_metalloprotease"/>
</dbReference>
<dbReference type="Pfam" id="PF08325">
    <property type="entry name" value="WLM"/>
    <property type="match status" value="1"/>
</dbReference>
<keyword evidence="4" id="KW-1185">Reference proteome</keyword>